<comment type="caution">
    <text evidence="1">The sequence shown here is derived from an EMBL/GenBank/DDBJ whole genome shotgun (WGS) entry which is preliminary data.</text>
</comment>
<evidence type="ECO:0000313" key="1">
    <source>
        <dbReference type="EMBL" id="MBS3849707.1"/>
    </source>
</evidence>
<dbReference type="Proteomes" id="UP000678281">
    <property type="component" value="Unassembled WGS sequence"/>
</dbReference>
<evidence type="ECO:0008006" key="3">
    <source>
        <dbReference type="Google" id="ProtNLM"/>
    </source>
</evidence>
<dbReference type="AlphaFoldDB" id="A0A942E975"/>
<accession>A0A942E975</accession>
<protein>
    <recommendedName>
        <fullName evidence="3">DNA-binding protein</fullName>
    </recommendedName>
</protein>
<name>A0A942E975_9HYPH</name>
<dbReference type="EMBL" id="JAGXTP010000002">
    <property type="protein sequence ID" value="MBS3849707.1"/>
    <property type="molecule type" value="Genomic_DNA"/>
</dbReference>
<dbReference type="RefSeq" id="WP_212659347.1">
    <property type="nucleotide sequence ID" value="NZ_JAGXTP010000002.1"/>
</dbReference>
<keyword evidence="2" id="KW-1185">Reference proteome</keyword>
<proteinExistence type="predicted"/>
<reference evidence="1" key="1">
    <citation type="submission" date="2021-04" db="EMBL/GenBank/DDBJ databases">
        <title>Devosia litorisediminis sp. nov., isolated from a sand dune.</title>
        <authorList>
            <person name="Park S."/>
            <person name="Yoon J.-H."/>
        </authorList>
    </citation>
    <scope>NUCLEOTIDE SEQUENCE</scope>
    <source>
        <strain evidence="1">BSSL-BM10</strain>
    </source>
</reference>
<organism evidence="1 2">
    <name type="scientific">Devosia litorisediminis</name>
    <dbReference type="NCBI Taxonomy" id="2829817"/>
    <lineage>
        <taxon>Bacteria</taxon>
        <taxon>Pseudomonadati</taxon>
        <taxon>Pseudomonadota</taxon>
        <taxon>Alphaproteobacteria</taxon>
        <taxon>Hyphomicrobiales</taxon>
        <taxon>Devosiaceae</taxon>
        <taxon>Devosia</taxon>
    </lineage>
</organism>
<sequence>MQFSAKPRLRRAEVPGYLLEHHGMTVAKATLAKLASVGGGPVMQYHGRIPLYPVTDLDQWAAARLSGPVPNTSAREARSCG</sequence>
<gene>
    <name evidence="1" type="ORF">KD146_13465</name>
</gene>
<evidence type="ECO:0000313" key="2">
    <source>
        <dbReference type="Proteomes" id="UP000678281"/>
    </source>
</evidence>